<feature type="compositionally biased region" description="Polar residues" evidence="1">
    <location>
        <begin position="49"/>
        <end position="65"/>
    </location>
</feature>
<evidence type="ECO:0000256" key="1">
    <source>
        <dbReference type="SAM" id="MobiDB-lite"/>
    </source>
</evidence>
<feature type="region of interest" description="Disordered" evidence="1">
    <location>
        <begin position="44"/>
        <end position="83"/>
    </location>
</feature>
<dbReference type="AlphaFoldDB" id="A0AAV2PWY7"/>
<feature type="region of interest" description="Disordered" evidence="1">
    <location>
        <begin position="1"/>
        <end position="32"/>
    </location>
</feature>
<dbReference type="EMBL" id="CAXKWB010002040">
    <property type="protein sequence ID" value="CAL4066065.1"/>
    <property type="molecule type" value="Genomic_DNA"/>
</dbReference>
<dbReference type="Proteomes" id="UP001497623">
    <property type="component" value="Unassembled WGS sequence"/>
</dbReference>
<reference evidence="2 3" key="1">
    <citation type="submission" date="2024-05" db="EMBL/GenBank/DDBJ databases">
        <authorList>
            <person name="Wallberg A."/>
        </authorList>
    </citation>
    <scope>NUCLEOTIDE SEQUENCE [LARGE SCALE GENOMIC DNA]</scope>
</reference>
<proteinExistence type="predicted"/>
<feature type="region of interest" description="Disordered" evidence="1">
    <location>
        <begin position="122"/>
        <end position="161"/>
    </location>
</feature>
<protein>
    <submittedName>
        <fullName evidence="2">Uncharacterized protein</fullName>
    </submittedName>
</protein>
<accession>A0AAV2PWY7</accession>
<name>A0AAV2PWY7_MEGNR</name>
<evidence type="ECO:0000313" key="2">
    <source>
        <dbReference type="EMBL" id="CAL4066065.1"/>
    </source>
</evidence>
<keyword evidence="3" id="KW-1185">Reference proteome</keyword>
<gene>
    <name evidence="2" type="ORF">MNOR_LOCUS5312</name>
</gene>
<feature type="non-terminal residue" evidence="2">
    <location>
        <position position="328"/>
    </location>
</feature>
<evidence type="ECO:0000313" key="3">
    <source>
        <dbReference type="Proteomes" id="UP001497623"/>
    </source>
</evidence>
<comment type="caution">
    <text evidence="2">The sequence shown here is derived from an EMBL/GenBank/DDBJ whole genome shotgun (WGS) entry which is preliminary data.</text>
</comment>
<organism evidence="2 3">
    <name type="scientific">Meganyctiphanes norvegica</name>
    <name type="common">Northern krill</name>
    <name type="synonym">Thysanopoda norvegica</name>
    <dbReference type="NCBI Taxonomy" id="48144"/>
    <lineage>
        <taxon>Eukaryota</taxon>
        <taxon>Metazoa</taxon>
        <taxon>Ecdysozoa</taxon>
        <taxon>Arthropoda</taxon>
        <taxon>Crustacea</taxon>
        <taxon>Multicrustacea</taxon>
        <taxon>Malacostraca</taxon>
        <taxon>Eumalacostraca</taxon>
        <taxon>Eucarida</taxon>
        <taxon>Euphausiacea</taxon>
        <taxon>Euphausiidae</taxon>
        <taxon>Meganyctiphanes</taxon>
    </lineage>
</organism>
<sequence length="328" mass="35812">MSSDRDSAEANLDFTGFIDANVSQRGPRDEVDLDEEKEELISLAESDHISSTNSSDCPSDNKANIVTSTPFTTPVTSPDRQACLDSGTKLKSLEIFKTLEKGIKPDSRTGAASELVDQAKGEVISPIRNSEKPLAGSDSSSSDSESDLNQAGNKKPLFTNMSRKLDDTAAQKLADRLDKMSSSAATDVENAKTMYDAREHTETALMKGIVKRLENWNERLGKIEKEFIGYKGTLVDVSAVIGISEDTRMDLEEQKVILESYIQGIESAAVKRVANNSTKIVKTSPSHFPEFDGETDYEIWGSNWKCLADNSGLSETGLLIKLRESIVG</sequence>
<feature type="compositionally biased region" description="Low complexity" evidence="1">
    <location>
        <begin position="66"/>
        <end position="78"/>
    </location>
</feature>